<comment type="caution">
    <text evidence="2">The sequence shown here is derived from an EMBL/GenBank/DDBJ whole genome shotgun (WGS) entry which is preliminary data.</text>
</comment>
<proteinExistence type="predicted"/>
<keyword evidence="3" id="KW-1185">Reference proteome</keyword>
<accession>A0ABQ5GJZ6</accession>
<dbReference type="PANTHER" id="PTHR46519:SF3">
    <property type="entry name" value="RING_U-BOX SUPERFAMILY PROTEIN"/>
    <property type="match status" value="1"/>
</dbReference>
<gene>
    <name evidence="2" type="ORF">Tco_1041942</name>
</gene>
<name>A0ABQ5GJZ6_9ASTR</name>
<reference evidence="2" key="1">
    <citation type="journal article" date="2022" name="Int. J. Mol. Sci.">
        <title>Draft Genome of Tanacetum Coccineum: Genomic Comparison of Closely Related Tanacetum-Family Plants.</title>
        <authorList>
            <person name="Yamashiro T."/>
            <person name="Shiraishi A."/>
            <person name="Nakayama K."/>
            <person name="Satake H."/>
        </authorList>
    </citation>
    <scope>NUCLEOTIDE SEQUENCE</scope>
</reference>
<dbReference type="PANTHER" id="PTHR46519">
    <property type="entry name" value="RING/U-BOX SUPERFAMILY PROTEIN"/>
    <property type="match status" value="1"/>
</dbReference>
<dbReference type="Proteomes" id="UP001151760">
    <property type="component" value="Unassembled WGS sequence"/>
</dbReference>
<evidence type="ECO:0000313" key="2">
    <source>
        <dbReference type="EMBL" id="GJT75217.1"/>
    </source>
</evidence>
<feature type="compositionally biased region" description="Polar residues" evidence="1">
    <location>
        <begin position="31"/>
        <end position="40"/>
    </location>
</feature>
<sequence length="184" mass="20871">MGSQCSCLSQGAESDHVSITTSELENECPPDQNQMEMQVQNGDGGNEILCLQQSPAIGTAGEERIESNAQQTETGQSVIEEQWLEIGSRKSIRMLFGRHDLLDLLKIFEIRRQKEIQSWLKNGPVSNFAHRNRLQSLMRGRFLWNQRFVQDKSTSVAAIKEDNICHDAARNLMTNERRIIVNGK</sequence>
<protein>
    <submittedName>
        <fullName evidence="2">Uncharacterized protein</fullName>
    </submittedName>
</protein>
<dbReference type="EMBL" id="BQNB010018512">
    <property type="protein sequence ID" value="GJT75217.1"/>
    <property type="molecule type" value="Genomic_DNA"/>
</dbReference>
<evidence type="ECO:0000313" key="3">
    <source>
        <dbReference type="Proteomes" id="UP001151760"/>
    </source>
</evidence>
<feature type="region of interest" description="Disordered" evidence="1">
    <location>
        <begin position="16"/>
        <end position="40"/>
    </location>
</feature>
<organism evidence="2 3">
    <name type="scientific">Tanacetum coccineum</name>
    <dbReference type="NCBI Taxonomy" id="301880"/>
    <lineage>
        <taxon>Eukaryota</taxon>
        <taxon>Viridiplantae</taxon>
        <taxon>Streptophyta</taxon>
        <taxon>Embryophyta</taxon>
        <taxon>Tracheophyta</taxon>
        <taxon>Spermatophyta</taxon>
        <taxon>Magnoliopsida</taxon>
        <taxon>eudicotyledons</taxon>
        <taxon>Gunneridae</taxon>
        <taxon>Pentapetalae</taxon>
        <taxon>asterids</taxon>
        <taxon>campanulids</taxon>
        <taxon>Asterales</taxon>
        <taxon>Asteraceae</taxon>
        <taxon>Asteroideae</taxon>
        <taxon>Anthemideae</taxon>
        <taxon>Anthemidinae</taxon>
        <taxon>Tanacetum</taxon>
    </lineage>
</organism>
<reference evidence="2" key="2">
    <citation type="submission" date="2022-01" db="EMBL/GenBank/DDBJ databases">
        <authorList>
            <person name="Yamashiro T."/>
            <person name="Shiraishi A."/>
            <person name="Satake H."/>
            <person name="Nakayama K."/>
        </authorList>
    </citation>
    <scope>NUCLEOTIDE SEQUENCE</scope>
</reference>
<evidence type="ECO:0000256" key="1">
    <source>
        <dbReference type="SAM" id="MobiDB-lite"/>
    </source>
</evidence>